<accession>A0A0B7BC26</accession>
<organism evidence="1">
    <name type="scientific">Arion vulgaris</name>
    <dbReference type="NCBI Taxonomy" id="1028688"/>
    <lineage>
        <taxon>Eukaryota</taxon>
        <taxon>Metazoa</taxon>
        <taxon>Spiralia</taxon>
        <taxon>Lophotrochozoa</taxon>
        <taxon>Mollusca</taxon>
        <taxon>Gastropoda</taxon>
        <taxon>Heterobranchia</taxon>
        <taxon>Euthyneura</taxon>
        <taxon>Panpulmonata</taxon>
        <taxon>Eupulmonata</taxon>
        <taxon>Stylommatophora</taxon>
        <taxon>Helicina</taxon>
        <taxon>Arionoidea</taxon>
        <taxon>Arionidae</taxon>
        <taxon>Arion</taxon>
    </lineage>
</organism>
<evidence type="ECO:0000313" key="1">
    <source>
        <dbReference type="EMBL" id="CEK90422.1"/>
    </source>
</evidence>
<gene>
    <name evidence="1" type="primary">ORF176805</name>
</gene>
<proteinExistence type="predicted"/>
<dbReference type="EMBL" id="HACG01043557">
    <property type="protein sequence ID" value="CEK90422.1"/>
    <property type="molecule type" value="Transcribed_RNA"/>
</dbReference>
<sequence>MLGFNPITQVSNSQRVKIVIVHRPIISIQHLQIYTLITNFQVSFNSNYQNVKKNGTTQRQKI</sequence>
<protein>
    <submittedName>
        <fullName evidence="1">Uncharacterized protein</fullName>
    </submittedName>
</protein>
<reference evidence="1" key="1">
    <citation type="submission" date="2014-12" db="EMBL/GenBank/DDBJ databases">
        <title>Insight into the proteome of Arion vulgaris.</title>
        <authorList>
            <person name="Aradska J."/>
            <person name="Bulat T."/>
            <person name="Smidak R."/>
            <person name="Sarate P."/>
            <person name="Gangsoo J."/>
            <person name="Sialana F."/>
            <person name="Bilban M."/>
            <person name="Lubec G."/>
        </authorList>
    </citation>
    <scope>NUCLEOTIDE SEQUENCE</scope>
    <source>
        <tissue evidence="1">Skin</tissue>
    </source>
</reference>
<dbReference type="AlphaFoldDB" id="A0A0B7BC26"/>
<name>A0A0B7BC26_9EUPU</name>